<evidence type="ECO:0000313" key="1">
    <source>
        <dbReference type="EMBL" id="AMS02649.1"/>
    </source>
</evidence>
<gene>
    <name evidence="1" type="primary">105</name>
    <name evidence="1" type="ORF">SEA_YVONNETASTIC_105</name>
</gene>
<name>A0A142K966_9CAUD</name>
<reference evidence="2" key="1">
    <citation type="submission" date="2016-03" db="EMBL/GenBank/DDBJ databases">
        <authorList>
            <person name="Ploux O."/>
        </authorList>
    </citation>
    <scope>NUCLEOTIDE SEQUENCE [LARGE SCALE GENOMIC DNA]</scope>
</reference>
<accession>A0A142K966</accession>
<keyword evidence="2" id="KW-1185">Reference proteome</keyword>
<sequence length="94" mass="10844">MTATDLETVSVTELEEMVNNQLQCEVRHYIGDYGYTQCEQPAAWSVTKSCCRKRVYLCNNDYQYVSYSDGSFDCLRCDISHDPARRIIASSRKI</sequence>
<dbReference type="KEGG" id="vg:29125067"/>
<dbReference type="GeneID" id="29125067"/>
<dbReference type="EMBL" id="KU963248">
    <property type="protein sequence ID" value="AMS02649.1"/>
    <property type="molecule type" value="Genomic_DNA"/>
</dbReference>
<dbReference type="RefSeq" id="YP_009301159.1">
    <property type="nucleotide sequence ID" value="NC_031230.1"/>
</dbReference>
<protein>
    <submittedName>
        <fullName evidence="1">Uncharacterized protein</fullName>
    </submittedName>
</protein>
<proteinExistence type="predicted"/>
<evidence type="ECO:0000313" key="2">
    <source>
        <dbReference type="Proteomes" id="UP000201371"/>
    </source>
</evidence>
<dbReference type="Proteomes" id="UP000201371">
    <property type="component" value="Segment"/>
</dbReference>
<organism evidence="1 2">
    <name type="scientific">Gordonia phage Yvonnetastic</name>
    <dbReference type="NCBI Taxonomy" id="1821566"/>
    <lineage>
        <taxon>Viruses</taxon>
        <taxon>Duplodnaviria</taxon>
        <taxon>Heunggongvirae</taxon>
        <taxon>Uroviricota</taxon>
        <taxon>Caudoviricetes</taxon>
        <taxon>Yvonnevirus</taxon>
        <taxon>Yvonnevirus yvonnetastic</taxon>
        <taxon>Gordonia virus Yvonnetastic</taxon>
    </lineage>
</organism>